<dbReference type="Proteomes" id="UP000772434">
    <property type="component" value="Unassembled WGS sequence"/>
</dbReference>
<accession>A0A9P5PS79</accession>
<dbReference type="EMBL" id="JADNRY010000063">
    <property type="protein sequence ID" value="KAF9068242.1"/>
    <property type="molecule type" value="Genomic_DNA"/>
</dbReference>
<organism evidence="2 3">
    <name type="scientific">Rhodocollybia butyracea</name>
    <dbReference type="NCBI Taxonomy" id="206335"/>
    <lineage>
        <taxon>Eukaryota</taxon>
        <taxon>Fungi</taxon>
        <taxon>Dikarya</taxon>
        <taxon>Basidiomycota</taxon>
        <taxon>Agaricomycotina</taxon>
        <taxon>Agaricomycetes</taxon>
        <taxon>Agaricomycetidae</taxon>
        <taxon>Agaricales</taxon>
        <taxon>Marasmiineae</taxon>
        <taxon>Omphalotaceae</taxon>
        <taxon>Rhodocollybia</taxon>
    </lineage>
</organism>
<keyword evidence="1" id="KW-0732">Signal</keyword>
<sequence>MCSLTCATVILTIILLMVLAPRGFADSEEEEDEDSGVLAPNNDLKSLQQLKESGNDYYGLVPKLKRNDPDIVGIIEQLKDTDPQIEERMRVAVKLWKARYPTDTSDVDIDELLKEFQHQVSTGEPVEPTLRRLDELQDLNRKKI</sequence>
<protein>
    <submittedName>
        <fullName evidence="2">Uncharacterized protein</fullName>
    </submittedName>
</protein>
<comment type="caution">
    <text evidence="2">The sequence shown here is derived from an EMBL/GenBank/DDBJ whole genome shotgun (WGS) entry which is preliminary data.</text>
</comment>
<name>A0A9P5PS79_9AGAR</name>
<dbReference type="AlphaFoldDB" id="A0A9P5PS79"/>
<evidence type="ECO:0000313" key="3">
    <source>
        <dbReference type="Proteomes" id="UP000772434"/>
    </source>
</evidence>
<reference evidence="2" key="1">
    <citation type="submission" date="2020-11" db="EMBL/GenBank/DDBJ databases">
        <authorList>
            <consortium name="DOE Joint Genome Institute"/>
            <person name="Ahrendt S."/>
            <person name="Riley R."/>
            <person name="Andreopoulos W."/>
            <person name="Labutti K."/>
            <person name="Pangilinan J."/>
            <person name="Ruiz-Duenas F.J."/>
            <person name="Barrasa J.M."/>
            <person name="Sanchez-Garcia M."/>
            <person name="Camarero S."/>
            <person name="Miyauchi S."/>
            <person name="Serrano A."/>
            <person name="Linde D."/>
            <person name="Babiker R."/>
            <person name="Drula E."/>
            <person name="Ayuso-Fernandez I."/>
            <person name="Pacheco R."/>
            <person name="Padilla G."/>
            <person name="Ferreira P."/>
            <person name="Barriuso J."/>
            <person name="Kellner H."/>
            <person name="Castanera R."/>
            <person name="Alfaro M."/>
            <person name="Ramirez L."/>
            <person name="Pisabarro A.G."/>
            <person name="Kuo A."/>
            <person name="Tritt A."/>
            <person name="Lipzen A."/>
            <person name="He G."/>
            <person name="Yan M."/>
            <person name="Ng V."/>
            <person name="Cullen D."/>
            <person name="Martin F."/>
            <person name="Rosso M.-N."/>
            <person name="Henrissat B."/>
            <person name="Hibbett D."/>
            <person name="Martinez A.T."/>
            <person name="Grigoriev I.V."/>
        </authorList>
    </citation>
    <scope>NUCLEOTIDE SEQUENCE</scope>
    <source>
        <strain evidence="2">AH 40177</strain>
    </source>
</reference>
<evidence type="ECO:0000256" key="1">
    <source>
        <dbReference type="SAM" id="SignalP"/>
    </source>
</evidence>
<feature type="signal peptide" evidence="1">
    <location>
        <begin position="1"/>
        <end position="25"/>
    </location>
</feature>
<keyword evidence="3" id="KW-1185">Reference proteome</keyword>
<proteinExistence type="predicted"/>
<gene>
    <name evidence="2" type="ORF">BDP27DRAFT_834262</name>
</gene>
<feature type="chain" id="PRO_5040107820" evidence="1">
    <location>
        <begin position="26"/>
        <end position="144"/>
    </location>
</feature>
<evidence type="ECO:0000313" key="2">
    <source>
        <dbReference type="EMBL" id="KAF9068242.1"/>
    </source>
</evidence>